<feature type="site" description="Positions MEP for the nucleophilic attack" evidence="4">
    <location>
        <position position="157"/>
    </location>
</feature>
<dbReference type="Pfam" id="PF01128">
    <property type="entry name" value="IspD"/>
    <property type="match status" value="1"/>
</dbReference>
<evidence type="ECO:0000256" key="2">
    <source>
        <dbReference type="ARBA" id="ARBA00022695"/>
    </source>
</evidence>
<feature type="site" description="Transition state stabilizer" evidence="4">
    <location>
        <position position="18"/>
    </location>
</feature>
<dbReference type="NCBIfam" id="TIGR00453">
    <property type="entry name" value="ispD"/>
    <property type="match status" value="1"/>
</dbReference>
<dbReference type="EC" id="2.7.7.60" evidence="4"/>
<comment type="pathway">
    <text evidence="4">Isoprenoid biosynthesis; isopentenyl diphosphate biosynthesis via DXP pathway; isopentenyl diphosphate from 1-deoxy-D-xylulose 5-phosphate: step 2/6.</text>
</comment>
<organism evidence="5 6">
    <name type="scientific">Faecalicatena faecalis</name>
    <dbReference type="NCBI Taxonomy" id="2726362"/>
    <lineage>
        <taxon>Bacteria</taxon>
        <taxon>Bacillati</taxon>
        <taxon>Bacillota</taxon>
        <taxon>Clostridia</taxon>
        <taxon>Lachnospirales</taxon>
        <taxon>Lachnospiraceae</taxon>
        <taxon>Faecalicatena</taxon>
    </lineage>
</organism>
<evidence type="ECO:0000256" key="4">
    <source>
        <dbReference type="HAMAP-Rule" id="MF_00108"/>
    </source>
</evidence>
<dbReference type="PANTHER" id="PTHR32125">
    <property type="entry name" value="2-C-METHYL-D-ERYTHRITOL 4-PHOSPHATE CYTIDYLYLTRANSFERASE, CHLOROPLASTIC"/>
    <property type="match status" value="1"/>
</dbReference>
<dbReference type="Proteomes" id="UP000723714">
    <property type="component" value="Unassembled WGS sequence"/>
</dbReference>
<dbReference type="CDD" id="cd02516">
    <property type="entry name" value="CDP-ME_synthetase"/>
    <property type="match status" value="1"/>
</dbReference>
<dbReference type="InterPro" id="IPR034683">
    <property type="entry name" value="IspD/TarI"/>
</dbReference>
<comment type="catalytic activity">
    <reaction evidence="4">
        <text>2-C-methyl-D-erythritol 4-phosphate + CTP + H(+) = 4-CDP-2-C-methyl-D-erythritol + diphosphate</text>
        <dbReference type="Rhea" id="RHEA:13429"/>
        <dbReference type="ChEBI" id="CHEBI:15378"/>
        <dbReference type="ChEBI" id="CHEBI:33019"/>
        <dbReference type="ChEBI" id="CHEBI:37563"/>
        <dbReference type="ChEBI" id="CHEBI:57823"/>
        <dbReference type="ChEBI" id="CHEBI:58262"/>
        <dbReference type="EC" id="2.7.7.60"/>
    </reaction>
</comment>
<dbReference type="EMBL" id="JABACJ020000015">
    <property type="protein sequence ID" value="MBU3877171.1"/>
    <property type="molecule type" value="Genomic_DNA"/>
</dbReference>
<name>A0ABS6D6N7_9FIRM</name>
<gene>
    <name evidence="4 5" type="primary">ispD</name>
    <name evidence="5" type="ORF">HGO97_015275</name>
</gene>
<keyword evidence="6" id="KW-1185">Reference proteome</keyword>
<dbReference type="InterPro" id="IPR050088">
    <property type="entry name" value="IspD/TarI_cytidylyltransf_bact"/>
</dbReference>
<sequence>MGKAYCTAIVLAAGQGKRMGTKVHKQYLELAGRPILYYSLKAFEESAVIDEILLITGAGEEDYCRREIVDKYKITKVSRILQGGAERYHSVWNGVQELKEDGYVFIHDGARPFVDEEIISRAFQEVQVHKACVVGMPVKDTIKVADKNEFVEKTPNRSSLWMVQTPQVFENHIVRGAYSMLMRESYINVTDDAMVVEQMLKYPIKLVYGSYENIKITTPEDLEIAEVLVKRKK</sequence>
<evidence type="ECO:0000313" key="5">
    <source>
        <dbReference type="EMBL" id="MBU3877171.1"/>
    </source>
</evidence>
<protein>
    <recommendedName>
        <fullName evidence="4">2-C-methyl-D-erythritol 4-phosphate cytidylyltransferase</fullName>
        <ecNumber evidence="4">2.7.7.60</ecNumber>
    </recommendedName>
    <alternativeName>
        <fullName evidence="4">4-diphosphocytidyl-2C-methyl-D-erythritol synthase</fullName>
    </alternativeName>
    <alternativeName>
        <fullName evidence="4">MEP cytidylyltransferase</fullName>
        <shortName evidence="4">MCT</shortName>
    </alternativeName>
</protein>
<dbReference type="HAMAP" id="MF_00108">
    <property type="entry name" value="IspD"/>
    <property type="match status" value="1"/>
</dbReference>
<evidence type="ECO:0000313" key="6">
    <source>
        <dbReference type="Proteomes" id="UP000723714"/>
    </source>
</evidence>
<reference evidence="5 6" key="1">
    <citation type="submission" date="2021-06" db="EMBL/GenBank/DDBJ databases">
        <title>Faecalicatena sp. nov. isolated from porcine feces.</title>
        <authorList>
            <person name="Oh B.S."/>
            <person name="Lee J.H."/>
        </authorList>
    </citation>
    <scope>NUCLEOTIDE SEQUENCE [LARGE SCALE GENOMIC DNA]</scope>
    <source>
        <strain evidence="5 6">AGMB00832</strain>
    </source>
</reference>
<keyword evidence="1 4" id="KW-0808">Transferase</keyword>
<dbReference type="InterPro" id="IPR001228">
    <property type="entry name" value="IspD"/>
</dbReference>
<dbReference type="PANTHER" id="PTHR32125:SF4">
    <property type="entry name" value="2-C-METHYL-D-ERYTHRITOL 4-PHOSPHATE CYTIDYLYLTRANSFERASE, CHLOROPLASTIC"/>
    <property type="match status" value="1"/>
</dbReference>
<dbReference type="RefSeq" id="WP_216243391.1">
    <property type="nucleotide sequence ID" value="NZ_JABACJ020000015.1"/>
</dbReference>
<keyword evidence="3 4" id="KW-0414">Isoprene biosynthesis</keyword>
<evidence type="ECO:0000256" key="1">
    <source>
        <dbReference type="ARBA" id="ARBA00022679"/>
    </source>
</evidence>
<feature type="site" description="Transition state stabilizer" evidence="4">
    <location>
        <position position="25"/>
    </location>
</feature>
<comment type="similarity">
    <text evidence="4">Belongs to the IspD/TarI cytidylyltransferase family. IspD subfamily.</text>
</comment>
<comment type="function">
    <text evidence="4">Catalyzes the formation of 4-diphosphocytidyl-2-C-methyl-D-erythritol from CTP and 2-C-methyl-D-erythritol 4-phosphate (MEP).</text>
</comment>
<feature type="site" description="Positions MEP for the nucleophilic attack" evidence="4">
    <location>
        <position position="215"/>
    </location>
</feature>
<accession>A0ABS6D6N7</accession>
<keyword evidence="2 4" id="KW-0548">Nucleotidyltransferase</keyword>
<proteinExistence type="inferred from homology"/>
<evidence type="ECO:0000256" key="3">
    <source>
        <dbReference type="ARBA" id="ARBA00023229"/>
    </source>
</evidence>
<dbReference type="GO" id="GO:0050518">
    <property type="term" value="F:2-C-methyl-D-erythritol 4-phosphate cytidylyltransferase activity"/>
    <property type="evidence" value="ECO:0007669"/>
    <property type="project" value="UniProtKB-EC"/>
</dbReference>
<comment type="caution">
    <text evidence="5">The sequence shown here is derived from an EMBL/GenBank/DDBJ whole genome shotgun (WGS) entry which is preliminary data.</text>
</comment>